<accession>A0A0H5RVI7</accession>
<dbReference type="GO" id="GO:0016597">
    <property type="term" value="F:amino acid binding"/>
    <property type="evidence" value="ECO:0007669"/>
    <property type="project" value="InterPro"/>
</dbReference>
<dbReference type="GO" id="GO:0006520">
    <property type="term" value="P:amino acid metabolic process"/>
    <property type="evidence" value="ECO:0007669"/>
    <property type="project" value="InterPro"/>
</dbReference>
<dbReference type="EMBL" id="HACM01012322">
    <property type="protein sequence ID" value="CRZ12764.1"/>
    <property type="molecule type" value="Transcribed_RNA"/>
</dbReference>
<reference evidence="2" key="1">
    <citation type="submission" date="2015-04" db="EMBL/GenBank/DDBJ databases">
        <title>The genome sequence of the plant pathogenic Rhizarian Plasmodiophora brassicae reveals insights in its biotrophic life cycle and the origin of chitin synthesis.</title>
        <authorList>
            <person name="Schwelm A."/>
            <person name="Fogelqvist J."/>
            <person name="Knaust A."/>
            <person name="Julke S."/>
            <person name="Lilja T."/>
            <person name="Dhandapani V."/>
            <person name="Bonilla-Rosso G."/>
            <person name="Karlsson M."/>
            <person name="Shevchenko A."/>
            <person name="Choi S.R."/>
            <person name="Kim H.G."/>
            <person name="Park J.Y."/>
            <person name="Lim Y.P."/>
            <person name="Ludwig-Muller J."/>
            <person name="Dixelius C."/>
        </authorList>
    </citation>
    <scope>NUCLEOTIDE SEQUENCE</scope>
    <source>
        <tissue evidence="2">Potato root galls</tissue>
    </source>
</reference>
<keyword evidence="1" id="KW-0808">Transferase</keyword>
<sequence length="161" mass="18280">MIWRSETNCRSIRQFPNLEDMEYRIRQTTSPRTCIPPRFPKRLLSSAPMPPWSYRTSIGTRILRIWPPIATSRSSIPRTNREIHVIVNRGIRSFTRLCSEHPYEPSALTDLMAIYESKGDLAGLKLAYLGDPTTVQALEMIRASCMLGMSLILADVSNPGT</sequence>
<name>A0A0H5RVI7_9EUKA</name>
<protein>
    <submittedName>
        <fullName evidence="2">Uncharacterized protein</fullName>
    </submittedName>
</protein>
<feature type="non-terminal residue" evidence="2">
    <location>
        <position position="161"/>
    </location>
</feature>
<evidence type="ECO:0000256" key="1">
    <source>
        <dbReference type="ARBA" id="ARBA00022679"/>
    </source>
</evidence>
<dbReference type="AlphaFoldDB" id="A0A0H5RVI7"/>
<evidence type="ECO:0000313" key="2">
    <source>
        <dbReference type="EMBL" id="CRZ12764.1"/>
    </source>
</evidence>
<dbReference type="Gene3D" id="3.40.50.1370">
    <property type="entry name" value="Aspartate/ornithine carbamoyltransferase"/>
    <property type="match status" value="1"/>
</dbReference>
<dbReference type="GO" id="GO:0016743">
    <property type="term" value="F:carboxyl- or carbamoyltransferase activity"/>
    <property type="evidence" value="ECO:0007669"/>
    <property type="project" value="InterPro"/>
</dbReference>
<organism evidence="2">
    <name type="scientific">Spongospora subterranea</name>
    <dbReference type="NCBI Taxonomy" id="70186"/>
    <lineage>
        <taxon>Eukaryota</taxon>
        <taxon>Sar</taxon>
        <taxon>Rhizaria</taxon>
        <taxon>Endomyxa</taxon>
        <taxon>Phytomyxea</taxon>
        <taxon>Plasmodiophorida</taxon>
        <taxon>Plasmodiophoridae</taxon>
        <taxon>Spongospora</taxon>
    </lineage>
</organism>
<proteinExistence type="predicted"/>
<dbReference type="InterPro" id="IPR036901">
    <property type="entry name" value="Asp/Orn_carbamoylTrfase_sf"/>
</dbReference>